<dbReference type="Proteomes" id="UP000887569">
    <property type="component" value="Unplaced"/>
</dbReference>
<dbReference type="AlphaFoldDB" id="A0A914ZFM2"/>
<protein>
    <submittedName>
        <fullName evidence="2">Uncharacterized protein</fullName>
    </submittedName>
</protein>
<evidence type="ECO:0000313" key="1">
    <source>
        <dbReference type="Proteomes" id="UP000887569"/>
    </source>
</evidence>
<proteinExistence type="predicted"/>
<keyword evidence="1" id="KW-1185">Reference proteome</keyword>
<reference evidence="2" key="1">
    <citation type="submission" date="2022-11" db="UniProtKB">
        <authorList>
            <consortium name="WormBaseParasite"/>
        </authorList>
    </citation>
    <scope>IDENTIFICATION</scope>
</reference>
<dbReference type="WBParaSite" id="PgB02X_g034_t01">
    <property type="protein sequence ID" value="PgB02X_g034_t01"/>
    <property type="gene ID" value="PgB02X_g034"/>
</dbReference>
<sequence>LKHFATKELPCERSYNDRIGEFVATCETLSPLLPALHSRQLSFAQHTVSIFMFIDDGRWIRLTHFYRSHIDARRQSPTGNRKHKLISLGYKTRFAVS</sequence>
<accession>A0A914ZFM2</accession>
<name>A0A914ZFM2_PARUN</name>
<organism evidence="1 2">
    <name type="scientific">Parascaris univalens</name>
    <name type="common">Nematode worm</name>
    <dbReference type="NCBI Taxonomy" id="6257"/>
    <lineage>
        <taxon>Eukaryota</taxon>
        <taxon>Metazoa</taxon>
        <taxon>Ecdysozoa</taxon>
        <taxon>Nematoda</taxon>
        <taxon>Chromadorea</taxon>
        <taxon>Rhabditida</taxon>
        <taxon>Spirurina</taxon>
        <taxon>Ascaridomorpha</taxon>
        <taxon>Ascaridoidea</taxon>
        <taxon>Ascarididae</taxon>
        <taxon>Parascaris</taxon>
    </lineage>
</organism>
<evidence type="ECO:0000313" key="2">
    <source>
        <dbReference type="WBParaSite" id="PgB02X_g034_t01"/>
    </source>
</evidence>